<dbReference type="PANTHER" id="PTHR43133:SF50">
    <property type="entry name" value="ECF RNA POLYMERASE SIGMA FACTOR SIGM"/>
    <property type="match status" value="1"/>
</dbReference>
<reference evidence="9" key="1">
    <citation type="journal article" date="2019" name="Int. J. Syst. Evol. Microbiol.">
        <title>The Global Catalogue of Microorganisms (GCM) 10K type strain sequencing project: providing services to taxonomists for standard genome sequencing and annotation.</title>
        <authorList>
            <consortium name="The Broad Institute Genomics Platform"/>
            <consortium name="The Broad Institute Genome Sequencing Center for Infectious Disease"/>
            <person name="Wu L."/>
            <person name="Ma J."/>
        </authorList>
    </citation>
    <scope>NUCLEOTIDE SEQUENCE [LARGE SCALE GENOMIC DNA]</scope>
    <source>
        <strain evidence="9">JCM 3272</strain>
    </source>
</reference>
<dbReference type="NCBIfam" id="TIGR02937">
    <property type="entry name" value="sigma70-ECF"/>
    <property type="match status" value="1"/>
</dbReference>
<dbReference type="InterPro" id="IPR039425">
    <property type="entry name" value="RNA_pol_sigma-70-like"/>
</dbReference>
<keyword evidence="2" id="KW-0805">Transcription regulation</keyword>
<sequence>MADAEEEFHEFVRTRLPGLRRAAYLLCGDWTRGDDIVQRALTDAYVRWRRIRRADNVDAYVRTILVHRFVDEQRRGWARVRLLDRLPDGPAEDAALQGLPAGLDLRDALAELPPRQRAVLVLRFYYDMSVQQTAAALRCAPGTVKSQTAAALGAMRRRLAPIDTGSTR</sequence>
<feature type="domain" description="RNA polymerase sigma factor 70 region 4 type 2" evidence="7">
    <location>
        <begin position="104"/>
        <end position="152"/>
    </location>
</feature>
<dbReference type="Pfam" id="PF08281">
    <property type="entry name" value="Sigma70_r4_2"/>
    <property type="match status" value="1"/>
</dbReference>
<dbReference type="PANTHER" id="PTHR43133">
    <property type="entry name" value="RNA POLYMERASE ECF-TYPE SIGMA FACTO"/>
    <property type="match status" value="1"/>
</dbReference>
<accession>A0ABP5TKP7</accession>
<evidence type="ECO:0000256" key="2">
    <source>
        <dbReference type="ARBA" id="ARBA00023015"/>
    </source>
</evidence>
<dbReference type="Gene3D" id="1.10.10.10">
    <property type="entry name" value="Winged helix-like DNA-binding domain superfamily/Winged helix DNA-binding domain"/>
    <property type="match status" value="1"/>
</dbReference>
<dbReference type="InterPro" id="IPR014284">
    <property type="entry name" value="RNA_pol_sigma-70_dom"/>
</dbReference>
<dbReference type="InterPro" id="IPR013325">
    <property type="entry name" value="RNA_pol_sigma_r2"/>
</dbReference>
<evidence type="ECO:0000256" key="1">
    <source>
        <dbReference type="ARBA" id="ARBA00010641"/>
    </source>
</evidence>
<organism evidence="8 9">
    <name type="scientific">Dactylosporangium salmoneum</name>
    <dbReference type="NCBI Taxonomy" id="53361"/>
    <lineage>
        <taxon>Bacteria</taxon>
        <taxon>Bacillati</taxon>
        <taxon>Actinomycetota</taxon>
        <taxon>Actinomycetes</taxon>
        <taxon>Micromonosporales</taxon>
        <taxon>Micromonosporaceae</taxon>
        <taxon>Dactylosporangium</taxon>
    </lineage>
</organism>
<dbReference type="Proteomes" id="UP001501444">
    <property type="component" value="Unassembled WGS sequence"/>
</dbReference>
<comment type="similarity">
    <text evidence="1">Belongs to the sigma-70 factor family. ECF subfamily.</text>
</comment>
<dbReference type="RefSeq" id="WP_344614703.1">
    <property type="nucleotide sequence ID" value="NZ_BAAARV010000034.1"/>
</dbReference>
<proteinExistence type="inferred from homology"/>
<evidence type="ECO:0000259" key="6">
    <source>
        <dbReference type="Pfam" id="PF04542"/>
    </source>
</evidence>
<dbReference type="InterPro" id="IPR036388">
    <property type="entry name" value="WH-like_DNA-bd_sf"/>
</dbReference>
<dbReference type="InterPro" id="IPR013324">
    <property type="entry name" value="RNA_pol_sigma_r3/r4-like"/>
</dbReference>
<name>A0ABP5TKP7_9ACTN</name>
<evidence type="ECO:0000256" key="5">
    <source>
        <dbReference type="ARBA" id="ARBA00023163"/>
    </source>
</evidence>
<evidence type="ECO:0000313" key="9">
    <source>
        <dbReference type="Proteomes" id="UP001501444"/>
    </source>
</evidence>
<dbReference type="InterPro" id="IPR014325">
    <property type="entry name" value="RNA_pol_sigma-E_actinobac"/>
</dbReference>
<comment type="caution">
    <text evidence="8">The sequence shown here is derived from an EMBL/GenBank/DDBJ whole genome shotgun (WGS) entry which is preliminary data.</text>
</comment>
<keyword evidence="4" id="KW-0238">DNA-binding</keyword>
<keyword evidence="3" id="KW-0731">Sigma factor</keyword>
<keyword evidence="5" id="KW-0804">Transcription</keyword>
<feature type="domain" description="RNA polymerase sigma-70 region 2" evidence="6">
    <location>
        <begin position="12"/>
        <end position="77"/>
    </location>
</feature>
<keyword evidence="9" id="KW-1185">Reference proteome</keyword>
<dbReference type="CDD" id="cd06171">
    <property type="entry name" value="Sigma70_r4"/>
    <property type="match status" value="1"/>
</dbReference>
<evidence type="ECO:0000256" key="3">
    <source>
        <dbReference type="ARBA" id="ARBA00023082"/>
    </source>
</evidence>
<evidence type="ECO:0000259" key="7">
    <source>
        <dbReference type="Pfam" id="PF08281"/>
    </source>
</evidence>
<dbReference type="EMBL" id="BAAARV010000034">
    <property type="protein sequence ID" value="GAA2355437.1"/>
    <property type="molecule type" value="Genomic_DNA"/>
</dbReference>
<dbReference type="Gene3D" id="1.10.1740.10">
    <property type="match status" value="1"/>
</dbReference>
<gene>
    <name evidence="8" type="ORF">GCM10010170_047830</name>
</gene>
<protein>
    <submittedName>
        <fullName evidence="8">SigE family RNA polymerase sigma factor</fullName>
    </submittedName>
</protein>
<dbReference type="NCBIfam" id="TIGR02983">
    <property type="entry name" value="SigE-fam_strep"/>
    <property type="match status" value="1"/>
</dbReference>
<dbReference type="InterPro" id="IPR007627">
    <property type="entry name" value="RNA_pol_sigma70_r2"/>
</dbReference>
<evidence type="ECO:0000256" key="4">
    <source>
        <dbReference type="ARBA" id="ARBA00023125"/>
    </source>
</evidence>
<dbReference type="SUPFAM" id="SSF88946">
    <property type="entry name" value="Sigma2 domain of RNA polymerase sigma factors"/>
    <property type="match status" value="1"/>
</dbReference>
<evidence type="ECO:0000313" key="8">
    <source>
        <dbReference type="EMBL" id="GAA2355437.1"/>
    </source>
</evidence>
<dbReference type="Pfam" id="PF04542">
    <property type="entry name" value="Sigma70_r2"/>
    <property type="match status" value="1"/>
</dbReference>
<dbReference type="InterPro" id="IPR013249">
    <property type="entry name" value="RNA_pol_sigma70_r4_t2"/>
</dbReference>
<dbReference type="SUPFAM" id="SSF88659">
    <property type="entry name" value="Sigma3 and sigma4 domains of RNA polymerase sigma factors"/>
    <property type="match status" value="1"/>
</dbReference>